<comment type="caution">
    <text evidence="9">The sequence shown here is derived from an EMBL/GenBank/DDBJ whole genome shotgun (WGS) entry which is preliminary data.</text>
</comment>
<accession>A0ABP9GDP1</accession>
<evidence type="ECO:0000256" key="5">
    <source>
        <dbReference type="ARBA" id="ARBA00023004"/>
    </source>
</evidence>
<dbReference type="PROSITE" id="PS51007">
    <property type="entry name" value="CYTC"/>
    <property type="match status" value="1"/>
</dbReference>
<dbReference type="InterPro" id="IPR002324">
    <property type="entry name" value="Cyt_c_ID"/>
</dbReference>
<dbReference type="Proteomes" id="UP001501436">
    <property type="component" value="Unassembled WGS sequence"/>
</dbReference>
<keyword evidence="3 6" id="KW-0479">Metal-binding</keyword>
<dbReference type="SUPFAM" id="SSF46626">
    <property type="entry name" value="Cytochrome c"/>
    <property type="match status" value="1"/>
</dbReference>
<reference evidence="10" key="1">
    <citation type="journal article" date="2019" name="Int. J. Syst. Evol. Microbiol.">
        <title>The Global Catalogue of Microorganisms (GCM) 10K type strain sequencing project: providing services to taxonomists for standard genome sequencing and annotation.</title>
        <authorList>
            <consortium name="The Broad Institute Genomics Platform"/>
            <consortium name="The Broad Institute Genome Sequencing Center for Infectious Disease"/>
            <person name="Wu L."/>
            <person name="Ma J."/>
        </authorList>
    </citation>
    <scope>NUCLEOTIDE SEQUENCE [LARGE SCALE GENOMIC DNA]</scope>
    <source>
        <strain evidence="10">JCM 18283</strain>
    </source>
</reference>
<organism evidence="9 10">
    <name type="scientific">Mucilaginibacter defluvii</name>
    <dbReference type="NCBI Taxonomy" id="1196019"/>
    <lineage>
        <taxon>Bacteria</taxon>
        <taxon>Pseudomonadati</taxon>
        <taxon>Bacteroidota</taxon>
        <taxon>Sphingobacteriia</taxon>
        <taxon>Sphingobacteriales</taxon>
        <taxon>Sphingobacteriaceae</taxon>
        <taxon>Mucilaginibacter</taxon>
    </lineage>
</organism>
<dbReference type="PRINTS" id="PR00606">
    <property type="entry name" value="CYTCHROMECID"/>
</dbReference>
<dbReference type="Gene3D" id="1.10.760.10">
    <property type="entry name" value="Cytochrome c-like domain"/>
    <property type="match status" value="1"/>
</dbReference>
<evidence type="ECO:0000256" key="6">
    <source>
        <dbReference type="PROSITE-ProRule" id="PRU00433"/>
    </source>
</evidence>
<dbReference type="InterPro" id="IPR009056">
    <property type="entry name" value="Cyt_c-like_dom"/>
</dbReference>
<dbReference type="InterPro" id="IPR036909">
    <property type="entry name" value="Cyt_c-like_dom_sf"/>
</dbReference>
<name>A0ABP9GDP1_9SPHI</name>
<evidence type="ECO:0000256" key="3">
    <source>
        <dbReference type="ARBA" id="ARBA00022723"/>
    </source>
</evidence>
<keyword evidence="5 6" id="KW-0408">Iron</keyword>
<sequence>MSQNNQNLIIEFINCKNKADYRGMKKLLVIPGMMLALLLATPAINNANAQSKAKKAAAKKPAGGKATAAEIAAGKALIAKSDCLSCHKTDVKLVGPAYIDVAKKYPATPANYAALSKKVIDGGSGVWGQIPMSPHPSLAAADADKMVKYILSLK</sequence>
<keyword evidence="7" id="KW-0472">Membrane</keyword>
<evidence type="ECO:0000256" key="4">
    <source>
        <dbReference type="ARBA" id="ARBA00022982"/>
    </source>
</evidence>
<feature type="domain" description="Cytochrome c" evidence="8">
    <location>
        <begin position="69"/>
        <end position="154"/>
    </location>
</feature>
<proteinExistence type="predicted"/>
<evidence type="ECO:0000256" key="2">
    <source>
        <dbReference type="ARBA" id="ARBA00022617"/>
    </source>
</evidence>
<keyword evidence="7" id="KW-0812">Transmembrane</keyword>
<keyword evidence="4" id="KW-0249">Electron transport</keyword>
<dbReference type="Pfam" id="PF00034">
    <property type="entry name" value="Cytochrom_C"/>
    <property type="match status" value="1"/>
</dbReference>
<evidence type="ECO:0000313" key="9">
    <source>
        <dbReference type="EMBL" id="GAA4928480.1"/>
    </source>
</evidence>
<evidence type="ECO:0000313" key="10">
    <source>
        <dbReference type="Proteomes" id="UP001501436"/>
    </source>
</evidence>
<evidence type="ECO:0000259" key="8">
    <source>
        <dbReference type="PROSITE" id="PS51007"/>
    </source>
</evidence>
<protein>
    <recommendedName>
        <fullName evidence="8">Cytochrome c domain-containing protein</fullName>
    </recommendedName>
</protein>
<evidence type="ECO:0000256" key="1">
    <source>
        <dbReference type="ARBA" id="ARBA00022448"/>
    </source>
</evidence>
<keyword evidence="2 6" id="KW-0349">Heme</keyword>
<gene>
    <name evidence="9" type="ORF">GCM10023313_36430</name>
</gene>
<keyword evidence="7" id="KW-1133">Transmembrane helix</keyword>
<feature type="transmembrane region" description="Helical" evidence="7">
    <location>
        <begin position="27"/>
        <end position="44"/>
    </location>
</feature>
<evidence type="ECO:0000256" key="7">
    <source>
        <dbReference type="SAM" id="Phobius"/>
    </source>
</evidence>
<keyword evidence="1" id="KW-0813">Transport</keyword>
<keyword evidence="10" id="KW-1185">Reference proteome</keyword>
<dbReference type="EMBL" id="BAABJI010000004">
    <property type="protein sequence ID" value="GAA4928480.1"/>
    <property type="molecule type" value="Genomic_DNA"/>
</dbReference>